<protein>
    <submittedName>
        <fullName evidence="2">GM22870</fullName>
    </submittedName>
</protein>
<proteinExistence type="predicted"/>
<feature type="region of interest" description="Disordered" evidence="1">
    <location>
        <begin position="1"/>
        <end position="30"/>
    </location>
</feature>
<keyword evidence="3" id="KW-1185">Reference proteome</keyword>
<accession>B4I6M2</accession>
<sequence>MDADADANANASVDKDENEDEDEHEDEKGLWNSSTVCFIKLQTSIKNPVSSGGNELQNPKGGTFSPDQYYLVHWEQEEQEVTVFTL</sequence>
<feature type="compositionally biased region" description="Acidic residues" evidence="1">
    <location>
        <begin position="16"/>
        <end position="25"/>
    </location>
</feature>
<reference evidence="2 3" key="1">
    <citation type="journal article" date="2007" name="Nature">
        <title>Evolution of genes and genomes on the Drosophila phylogeny.</title>
        <authorList>
            <consortium name="Drosophila 12 Genomes Consortium"/>
            <person name="Clark A.G."/>
            <person name="Eisen M.B."/>
            <person name="Smith D.R."/>
            <person name="Bergman C.M."/>
            <person name="Oliver B."/>
            <person name="Markow T.A."/>
            <person name="Kaufman T.C."/>
            <person name="Kellis M."/>
            <person name="Gelbart W."/>
            <person name="Iyer V.N."/>
            <person name="Pollard D.A."/>
            <person name="Sackton T.B."/>
            <person name="Larracuente A.M."/>
            <person name="Singh N.D."/>
            <person name="Abad J.P."/>
            <person name="Abt D.N."/>
            <person name="Adryan B."/>
            <person name="Aguade M."/>
            <person name="Akashi H."/>
            <person name="Anderson W.W."/>
            <person name="Aquadro C.F."/>
            <person name="Ardell D.H."/>
            <person name="Arguello R."/>
            <person name="Artieri C.G."/>
            <person name="Barbash D.A."/>
            <person name="Barker D."/>
            <person name="Barsanti P."/>
            <person name="Batterham P."/>
            <person name="Batzoglou S."/>
            <person name="Begun D."/>
            <person name="Bhutkar A."/>
            <person name="Blanco E."/>
            <person name="Bosak S.A."/>
            <person name="Bradley R.K."/>
            <person name="Brand A.D."/>
            <person name="Brent M.R."/>
            <person name="Brooks A.N."/>
            <person name="Brown R.H."/>
            <person name="Butlin R.K."/>
            <person name="Caggese C."/>
            <person name="Calvi B.R."/>
            <person name="Bernardo de Carvalho A."/>
            <person name="Caspi A."/>
            <person name="Castrezana S."/>
            <person name="Celniker S.E."/>
            <person name="Chang J.L."/>
            <person name="Chapple C."/>
            <person name="Chatterji S."/>
            <person name="Chinwalla A."/>
            <person name="Civetta A."/>
            <person name="Clifton S.W."/>
            <person name="Comeron J.M."/>
            <person name="Costello J.C."/>
            <person name="Coyne J.A."/>
            <person name="Daub J."/>
            <person name="David R.G."/>
            <person name="Delcher A.L."/>
            <person name="Delehaunty K."/>
            <person name="Do C.B."/>
            <person name="Ebling H."/>
            <person name="Edwards K."/>
            <person name="Eickbush T."/>
            <person name="Evans J.D."/>
            <person name="Filipski A."/>
            <person name="Findeiss S."/>
            <person name="Freyhult E."/>
            <person name="Fulton L."/>
            <person name="Fulton R."/>
            <person name="Garcia A.C."/>
            <person name="Gardiner A."/>
            <person name="Garfield D.A."/>
            <person name="Garvin B.E."/>
            <person name="Gibson G."/>
            <person name="Gilbert D."/>
            <person name="Gnerre S."/>
            <person name="Godfrey J."/>
            <person name="Good R."/>
            <person name="Gotea V."/>
            <person name="Gravely B."/>
            <person name="Greenberg A.J."/>
            <person name="Griffiths-Jones S."/>
            <person name="Gross S."/>
            <person name="Guigo R."/>
            <person name="Gustafson E.A."/>
            <person name="Haerty W."/>
            <person name="Hahn M.W."/>
            <person name="Halligan D.L."/>
            <person name="Halpern A.L."/>
            <person name="Halter G.M."/>
            <person name="Han M.V."/>
            <person name="Heger A."/>
            <person name="Hillier L."/>
            <person name="Hinrichs A.S."/>
            <person name="Holmes I."/>
            <person name="Hoskins R.A."/>
            <person name="Hubisz M.J."/>
            <person name="Hultmark D."/>
            <person name="Huntley M.A."/>
            <person name="Jaffe D.B."/>
            <person name="Jagadeeshan S."/>
            <person name="Jeck W.R."/>
            <person name="Johnson J."/>
            <person name="Jones C.D."/>
            <person name="Jordan W.C."/>
            <person name="Karpen G.H."/>
            <person name="Kataoka E."/>
            <person name="Keightley P.D."/>
            <person name="Kheradpour P."/>
            <person name="Kirkness E.F."/>
            <person name="Koerich L.B."/>
            <person name="Kristiansen K."/>
            <person name="Kudrna D."/>
            <person name="Kulathinal R.J."/>
            <person name="Kumar S."/>
            <person name="Kwok R."/>
            <person name="Lander E."/>
            <person name="Langley C.H."/>
            <person name="Lapoint R."/>
            <person name="Lazzaro B.P."/>
            <person name="Lee S.J."/>
            <person name="Levesque L."/>
            <person name="Li R."/>
            <person name="Lin C.F."/>
            <person name="Lin M.F."/>
            <person name="Lindblad-Toh K."/>
            <person name="Llopart A."/>
            <person name="Long M."/>
            <person name="Low L."/>
            <person name="Lozovsky E."/>
            <person name="Lu J."/>
            <person name="Luo M."/>
            <person name="Machado C.A."/>
            <person name="Makalowski W."/>
            <person name="Marzo M."/>
            <person name="Matsuda M."/>
            <person name="Matzkin L."/>
            <person name="McAllister B."/>
            <person name="McBride C.S."/>
            <person name="McKernan B."/>
            <person name="McKernan K."/>
            <person name="Mendez-Lago M."/>
            <person name="Minx P."/>
            <person name="Mollenhauer M.U."/>
            <person name="Montooth K."/>
            <person name="Mount S.M."/>
            <person name="Mu X."/>
            <person name="Myers E."/>
            <person name="Negre B."/>
            <person name="Newfeld S."/>
            <person name="Nielsen R."/>
            <person name="Noor M.A."/>
            <person name="O'Grady P."/>
            <person name="Pachter L."/>
            <person name="Papaceit M."/>
            <person name="Parisi M.J."/>
            <person name="Parisi M."/>
            <person name="Parts L."/>
            <person name="Pedersen J.S."/>
            <person name="Pesole G."/>
            <person name="Phillippy A.M."/>
            <person name="Ponting C.P."/>
            <person name="Pop M."/>
            <person name="Porcelli D."/>
            <person name="Powell J.R."/>
            <person name="Prohaska S."/>
            <person name="Pruitt K."/>
            <person name="Puig M."/>
            <person name="Quesneville H."/>
            <person name="Ram K.R."/>
            <person name="Rand D."/>
            <person name="Rasmussen M.D."/>
            <person name="Reed L.K."/>
            <person name="Reenan R."/>
            <person name="Reily A."/>
            <person name="Remington K.A."/>
            <person name="Rieger T.T."/>
            <person name="Ritchie M.G."/>
            <person name="Robin C."/>
            <person name="Rogers Y.H."/>
            <person name="Rohde C."/>
            <person name="Rozas J."/>
            <person name="Rubenfield M.J."/>
            <person name="Ruiz A."/>
            <person name="Russo S."/>
            <person name="Salzberg S.L."/>
            <person name="Sanchez-Gracia A."/>
            <person name="Saranga D.J."/>
            <person name="Sato H."/>
            <person name="Schaeffer S.W."/>
            <person name="Schatz M.C."/>
            <person name="Schlenke T."/>
            <person name="Schwartz R."/>
            <person name="Segarra C."/>
            <person name="Singh R.S."/>
            <person name="Sirot L."/>
            <person name="Sirota M."/>
            <person name="Sisneros N.B."/>
            <person name="Smith C.D."/>
            <person name="Smith T.F."/>
            <person name="Spieth J."/>
            <person name="Stage D.E."/>
            <person name="Stark A."/>
            <person name="Stephan W."/>
            <person name="Strausberg R.L."/>
            <person name="Strempel S."/>
            <person name="Sturgill D."/>
            <person name="Sutton G."/>
            <person name="Sutton G.G."/>
            <person name="Tao W."/>
            <person name="Teichmann S."/>
            <person name="Tobari Y.N."/>
            <person name="Tomimura Y."/>
            <person name="Tsolas J.M."/>
            <person name="Valente V.L."/>
            <person name="Venter E."/>
            <person name="Venter J.C."/>
            <person name="Vicario S."/>
            <person name="Vieira F.G."/>
            <person name="Vilella A.J."/>
            <person name="Villasante A."/>
            <person name="Walenz B."/>
            <person name="Wang J."/>
            <person name="Wasserman M."/>
            <person name="Watts T."/>
            <person name="Wilson D."/>
            <person name="Wilson R.K."/>
            <person name="Wing R.A."/>
            <person name="Wolfner M.F."/>
            <person name="Wong A."/>
            <person name="Wong G.K."/>
            <person name="Wu C.I."/>
            <person name="Wu G."/>
            <person name="Yamamoto D."/>
            <person name="Yang H.P."/>
            <person name="Yang S.P."/>
            <person name="Yorke J.A."/>
            <person name="Yoshida K."/>
            <person name="Zdobnov E."/>
            <person name="Zhang P."/>
            <person name="Zhang Y."/>
            <person name="Zimin A.V."/>
            <person name="Baldwin J."/>
            <person name="Abdouelleil A."/>
            <person name="Abdulkadir J."/>
            <person name="Abebe A."/>
            <person name="Abera B."/>
            <person name="Abreu J."/>
            <person name="Acer S.C."/>
            <person name="Aftuck L."/>
            <person name="Alexander A."/>
            <person name="An P."/>
            <person name="Anderson E."/>
            <person name="Anderson S."/>
            <person name="Arachi H."/>
            <person name="Azer M."/>
            <person name="Bachantsang P."/>
            <person name="Barry A."/>
            <person name="Bayul T."/>
            <person name="Berlin A."/>
            <person name="Bessette D."/>
            <person name="Bloom T."/>
            <person name="Blye J."/>
            <person name="Boguslavskiy L."/>
            <person name="Bonnet C."/>
            <person name="Boukhgalter B."/>
            <person name="Bourzgui I."/>
            <person name="Brown A."/>
            <person name="Cahill P."/>
            <person name="Channer S."/>
            <person name="Cheshatsang Y."/>
            <person name="Chuda L."/>
            <person name="Citroen M."/>
            <person name="Collymore A."/>
            <person name="Cooke P."/>
            <person name="Costello M."/>
            <person name="D'Aco K."/>
            <person name="Daza R."/>
            <person name="De Haan G."/>
            <person name="DeGray S."/>
            <person name="DeMaso C."/>
            <person name="Dhargay N."/>
            <person name="Dooley K."/>
            <person name="Dooley E."/>
            <person name="Doricent M."/>
            <person name="Dorje P."/>
            <person name="Dorjee K."/>
            <person name="Dupes A."/>
            <person name="Elong R."/>
            <person name="Falk J."/>
            <person name="Farina A."/>
            <person name="Faro S."/>
            <person name="Ferguson D."/>
            <person name="Fisher S."/>
            <person name="Foley C.D."/>
            <person name="Franke A."/>
            <person name="Friedrich D."/>
            <person name="Gadbois L."/>
            <person name="Gearin G."/>
            <person name="Gearin C.R."/>
            <person name="Giannoukos G."/>
            <person name="Goode T."/>
            <person name="Graham J."/>
            <person name="Grandbois E."/>
            <person name="Grewal S."/>
            <person name="Gyaltsen K."/>
            <person name="Hafez N."/>
            <person name="Hagos B."/>
            <person name="Hall J."/>
            <person name="Henson C."/>
            <person name="Hollinger A."/>
            <person name="Honan T."/>
            <person name="Huard M.D."/>
            <person name="Hughes L."/>
            <person name="Hurhula B."/>
            <person name="Husby M.E."/>
            <person name="Kamat A."/>
            <person name="Kanga B."/>
            <person name="Kashin S."/>
            <person name="Khazanovich D."/>
            <person name="Kisner P."/>
            <person name="Lance K."/>
            <person name="Lara M."/>
            <person name="Lee W."/>
            <person name="Lennon N."/>
            <person name="Letendre F."/>
            <person name="LeVine R."/>
            <person name="Lipovsky A."/>
            <person name="Liu X."/>
            <person name="Liu J."/>
            <person name="Liu S."/>
            <person name="Lokyitsang T."/>
            <person name="Lokyitsang Y."/>
            <person name="Lubonja R."/>
            <person name="Lui A."/>
            <person name="MacDonald P."/>
            <person name="Magnisalis V."/>
            <person name="Maru K."/>
            <person name="Matthews C."/>
            <person name="McCusker W."/>
            <person name="McDonough S."/>
            <person name="Mehta T."/>
            <person name="Meldrim J."/>
            <person name="Meneus L."/>
            <person name="Mihai O."/>
            <person name="Mihalev A."/>
            <person name="Mihova T."/>
            <person name="Mittelman R."/>
            <person name="Mlenga V."/>
            <person name="Montmayeur A."/>
            <person name="Mulrain L."/>
            <person name="Navidi A."/>
            <person name="Naylor J."/>
            <person name="Negash T."/>
            <person name="Nguyen T."/>
            <person name="Nguyen N."/>
            <person name="Nicol R."/>
            <person name="Norbu C."/>
            <person name="Norbu N."/>
            <person name="Novod N."/>
            <person name="O'Neill B."/>
            <person name="Osman S."/>
            <person name="Markiewicz E."/>
            <person name="Oyono O.L."/>
            <person name="Patti C."/>
            <person name="Phunkhang P."/>
            <person name="Pierre F."/>
            <person name="Priest M."/>
            <person name="Raghuraman S."/>
            <person name="Rege F."/>
            <person name="Reyes R."/>
            <person name="Rise C."/>
            <person name="Rogov P."/>
            <person name="Ross K."/>
            <person name="Ryan E."/>
            <person name="Settipalli S."/>
            <person name="Shea T."/>
            <person name="Sherpa N."/>
            <person name="Shi L."/>
            <person name="Shih D."/>
            <person name="Sparrow T."/>
            <person name="Spaulding J."/>
            <person name="Stalker J."/>
            <person name="Stange-Thomann N."/>
            <person name="Stavropoulos S."/>
            <person name="Stone C."/>
            <person name="Strader C."/>
            <person name="Tesfaye S."/>
            <person name="Thomson T."/>
            <person name="Thoulutsang Y."/>
            <person name="Thoulutsang D."/>
            <person name="Topham K."/>
            <person name="Topping I."/>
            <person name="Tsamla T."/>
            <person name="Vassiliev H."/>
            <person name="Vo A."/>
            <person name="Wangchuk T."/>
            <person name="Wangdi T."/>
            <person name="Weiand M."/>
            <person name="Wilkinson J."/>
            <person name="Wilson A."/>
            <person name="Yadav S."/>
            <person name="Young G."/>
            <person name="Yu Q."/>
            <person name="Zembek L."/>
            <person name="Zhong D."/>
            <person name="Zimmer A."/>
            <person name="Zwirko Z."/>
            <person name="Jaffe D.B."/>
            <person name="Alvarez P."/>
            <person name="Brockman W."/>
            <person name="Butler J."/>
            <person name="Chin C."/>
            <person name="Gnerre S."/>
            <person name="Grabherr M."/>
            <person name="Kleber M."/>
            <person name="Mauceli E."/>
            <person name="MacCallum I."/>
        </authorList>
    </citation>
    <scope>NUCLEOTIDE SEQUENCE [LARGE SCALE GENOMIC DNA]</scope>
    <source>
        <strain evidence="3">Rob3c / Tucson 14021-0248.25</strain>
    </source>
</reference>
<evidence type="ECO:0000256" key="1">
    <source>
        <dbReference type="SAM" id="MobiDB-lite"/>
    </source>
</evidence>
<name>B4I6M2_DROSE</name>
<gene>
    <name evidence="2" type="primary">Dsec\GM22870</name>
    <name evidence="2" type="ORF">Dsec_GM22870</name>
</gene>
<dbReference type="Proteomes" id="UP000001292">
    <property type="component" value="Unassembled WGS sequence"/>
</dbReference>
<organism evidence="3">
    <name type="scientific">Drosophila sechellia</name>
    <name type="common">Fruit fly</name>
    <dbReference type="NCBI Taxonomy" id="7238"/>
    <lineage>
        <taxon>Eukaryota</taxon>
        <taxon>Metazoa</taxon>
        <taxon>Ecdysozoa</taxon>
        <taxon>Arthropoda</taxon>
        <taxon>Hexapoda</taxon>
        <taxon>Insecta</taxon>
        <taxon>Pterygota</taxon>
        <taxon>Neoptera</taxon>
        <taxon>Endopterygota</taxon>
        <taxon>Diptera</taxon>
        <taxon>Brachycera</taxon>
        <taxon>Muscomorpha</taxon>
        <taxon>Ephydroidea</taxon>
        <taxon>Drosophilidae</taxon>
        <taxon>Drosophila</taxon>
        <taxon>Sophophora</taxon>
    </lineage>
</organism>
<dbReference type="EMBL" id="CH480823">
    <property type="protein sequence ID" value="EDW55970.1"/>
    <property type="molecule type" value="Genomic_DNA"/>
</dbReference>
<dbReference type="AlphaFoldDB" id="B4I6M2"/>
<feature type="compositionally biased region" description="Low complexity" evidence="1">
    <location>
        <begin position="1"/>
        <end position="11"/>
    </location>
</feature>
<evidence type="ECO:0000313" key="2">
    <source>
        <dbReference type="EMBL" id="EDW55970.1"/>
    </source>
</evidence>
<dbReference type="HOGENOM" id="CLU_2500327_0_0_1"/>
<evidence type="ECO:0000313" key="3">
    <source>
        <dbReference type="Proteomes" id="UP000001292"/>
    </source>
</evidence>